<dbReference type="CDD" id="cd02440">
    <property type="entry name" value="AdoMet_MTases"/>
    <property type="match status" value="1"/>
</dbReference>
<reference evidence="8" key="2">
    <citation type="journal article" date="2020" name="Microorganisms">
        <title>Osmotic Adaptation and Compatible Solute Biosynthesis of Phototrophic Bacteria as Revealed from Genome Analyses.</title>
        <authorList>
            <person name="Imhoff J.F."/>
            <person name="Rahn T."/>
            <person name="Kunzel S."/>
            <person name="Keller A."/>
            <person name="Neulinger S.C."/>
        </authorList>
    </citation>
    <scope>NUCLEOTIDE SEQUENCE</scope>
    <source>
        <strain evidence="8">DSM 11080</strain>
    </source>
</reference>
<evidence type="ECO:0000256" key="4">
    <source>
        <dbReference type="ARBA" id="ARBA00048391"/>
    </source>
</evidence>
<dbReference type="Pfam" id="PF05175">
    <property type="entry name" value="MTS"/>
    <property type="match status" value="1"/>
</dbReference>
<dbReference type="Pfam" id="PF17827">
    <property type="entry name" value="PrmC_N"/>
    <property type="match status" value="1"/>
</dbReference>
<dbReference type="HAMAP" id="MF_02126">
    <property type="entry name" value="RF_methyltr_PrmC"/>
    <property type="match status" value="1"/>
</dbReference>
<dbReference type="InterPro" id="IPR040758">
    <property type="entry name" value="PrmC_N"/>
</dbReference>
<dbReference type="InterPro" id="IPR019874">
    <property type="entry name" value="RF_methyltr_PrmC"/>
</dbReference>
<evidence type="ECO:0000256" key="5">
    <source>
        <dbReference type="HAMAP-Rule" id="MF_02126"/>
    </source>
</evidence>
<dbReference type="PANTHER" id="PTHR18895">
    <property type="entry name" value="HEMK METHYLTRANSFERASE"/>
    <property type="match status" value="1"/>
</dbReference>
<dbReference type="InterPro" id="IPR004556">
    <property type="entry name" value="HemK-like"/>
</dbReference>
<dbReference type="NCBIfam" id="TIGR00536">
    <property type="entry name" value="hemK_fam"/>
    <property type="match status" value="1"/>
</dbReference>
<dbReference type="GO" id="GO:0032259">
    <property type="term" value="P:methylation"/>
    <property type="evidence" value="ECO:0007669"/>
    <property type="project" value="UniProtKB-KW"/>
</dbReference>
<comment type="function">
    <text evidence="5">Methylates the class 1 translation termination release factors RF1/PrfA and RF2/PrfB on the glutamine residue of the universally conserved GGQ motif.</text>
</comment>
<dbReference type="PANTHER" id="PTHR18895:SF74">
    <property type="entry name" value="MTRF1L RELEASE FACTOR GLUTAMINE METHYLTRANSFERASE"/>
    <property type="match status" value="1"/>
</dbReference>
<dbReference type="SUPFAM" id="SSF53335">
    <property type="entry name" value="S-adenosyl-L-methionine-dependent methyltransferases"/>
    <property type="match status" value="1"/>
</dbReference>
<feature type="binding site" evidence="5">
    <location>
        <begin position="186"/>
        <end position="189"/>
    </location>
    <ligand>
        <name>substrate</name>
    </ligand>
</feature>
<sequence length="281" mass="29817">MTLADARRAAAAQLAEAGYTSAPLEADLVVGAVTGLDRARLIAWSEQPLSSAQQVQLEQLVSRRLQGEPVAHLLGLREFWSLELRVGPATLIPRPETETLVEHALAALPERSPLWIADLGTGSGAIAVALAHERRHWMLLGVELSDAALAIAADNKAHLGLSNLALIRGDWSAAFAPSGLDAILANPPYVPQHDPHLSQGDLRFEPRSALAAGTDGLAAIRMILADALRCLRPGGLLALEHGWDQANAVRALLSEHKLTEITTVRDLAGHERVTSGRAPGG</sequence>
<dbReference type="EMBL" id="NRSJ01000008">
    <property type="protein sequence ID" value="MBK1704282.1"/>
    <property type="molecule type" value="Genomic_DNA"/>
</dbReference>
<evidence type="ECO:0000313" key="9">
    <source>
        <dbReference type="Proteomes" id="UP001296776"/>
    </source>
</evidence>
<dbReference type="InterPro" id="IPR002052">
    <property type="entry name" value="DNA_methylase_N6_adenine_CS"/>
</dbReference>
<comment type="caution">
    <text evidence="8">The sequence shown here is derived from an EMBL/GenBank/DDBJ whole genome shotgun (WGS) entry which is preliminary data.</text>
</comment>
<comment type="catalytic activity">
    <reaction evidence="4 5">
        <text>L-glutaminyl-[peptide chain release factor] + S-adenosyl-L-methionine = N(5)-methyl-L-glutaminyl-[peptide chain release factor] + S-adenosyl-L-homocysteine + H(+)</text>
        <dbReference type="Rhea" id="RHEA:42896"/>
        <dbReference type="Rhea" id="RHEA-COMP:10271"/>
        <dbReference type="Rhea" id="RHEA-COMP:10272"/>
        <dbReference type="ChEBI" id="CHEBI:15378"/>
        <dbReference type="ChEBI" id="CHEBI:30011"/>
        <dbReference type="ChEBI" id="CHEBI:57856"/>
        <dbReference type="ChEBI" id="CHEBI:59789"/>
        <dbReference type="ChEBI" id="CHEBI:61891"/>
        <dbReference type="EC" id="2.1.1.297"/>
    </reaction>
</comment>
<dbReference type="GO" id="GO:0003676">
    <property type="term" value="F:nucleic acid binding"/>
    <property type="evidence" value="ECO:0007669"/>
    <property type="project" value="InterPro"/>
</dbReference>
<evidence type="ECO:0000313" key="8">
    <source>
        <dbReference type="EMBL" id="MBK1704282.1"/>
    </source>
</evidence>
<comment type="similarity">
    <text evidence="5">Belongs to the protein N5-glutamine methyltransferase family. PrmC subfamily.</text>
</comment>
<keyword evidence="1 5" id="KW-0489">Methyltransferase</keyword>
<protein>
    <recommendedName>
        <fullName evidence="5">Release factor glutamine methyltransferase</fullName>
        <shortName evidence="5">RF MTase</shortName>
        <ecNumber evidence="5">2.1.1.297</ecNumber>
    </recommendedName>
    <alternativeName>
        <fullName evidence="5">N5-glutamine methyltransferase PrmC</fullName>
    </alternativeName>
    <alternativeName>
        <fullName evidence="5">Protein-(glutamine-N5) MTase PrmC</fullName>
    </alternativeName>
    <alternativeName>
        <fullName evidence="5">Protein-glutamine N-methyltransferase PrmC</fullName>
    </alternativeName>
</protein>
<evidence type="ECO:0000256" key="1">
    <source>
        <dbReference type="ARBA" id="ARBA00022603"/>
    </source>
</evidence>
<dbReference type="NCBIfam" id="TIGR03534">
    <property type="entry name" value="RF_mod_PrmC"/>
    <property type="match status" value="1"/>
</dbReference>
<dbReference type="Gene3D" id="3.40.50.150">
    <property type="entry name" value="Vaccinia Virus protein VP39"/>
    <property type="match status" value="1"/>
</dbReference>
<evidence type="ECO:0000256" key="2">
    <source>
        <dbReference type="ARBA" id="ARBA00022679"/>
    </source>
</evidence>
<evidence type="ECO:0000259" key="6">
    <source>
        <dbReference type="Pfam" id="PF05175"/>
    </source>
</evidence>
<proteinExistence type="inferred from homology"/>
<dbReference type="InterPro" id="IPR050320">
    <property type="entry name" value="N5-glutamine_MTase"/>
</dbReference>
<feature type="domain" description="Methyltransferase small" evidence="6">
    <location>
        <begin position="107"/>
        <end position="194"/>
    </location>
</feature>
<feature type="binding site" evidence="5">
    <location>
        <position position="171"/>
    </location>
    <ligand>
        <name>S-adenosyl-L-methionine</name>
        <dbReference type="ChEBI" id="CHEBI:59789"/>
    </ligand>
</feature>
<keyword evidence="2 5" id="KW-0808">Transferase</keyword>
<keyword evidence="3 5" id="KW-0949">S-adenosyl-L-methionine</keyword>
<gene>
    <name evidence="5 8" type="primary">prmC</name>
    <name evidence="8" type="ORF">CKO40_06895</name>
</gene>
<reference evidence="8" key="1">
    <citation type="submission" date="2017-08" db="EMBL/GenBank/DDBJ databases">
        <authorList>
            <person name="Imhoff J.F."/>
            <person name="Rahn T."/>
            <person name="Kuenzel S."/>
            <person name="Neulinger S.C."/>
        </authorList>
    </citation>
    <scope>NUCLEOTIDE SEQUENCE</scope>
    <source>
        <strain evidence="8">DSM 11080</strain>
    </source>
</reference>
<dbReference type="Gene3D" id="1.10.8.10">
    <property type="entry name" value="DNA helicase RuvA subunit, C-terminal domain"/>
    <property type="match status" value="1"/>
</dbReference>
<feature type="binding site" evidence="5">
    <location>
        <position position="186"/>
    </location>
    <ligand>
        <name>S-adenosyl-L-methionine</name>
        <dbReference type="ChEBI" id="CHEBI:59789"/>
    </ligand>
</feature>
<dbReference type="AlphaFoldDB" id="A0AAJ0U300"/>
<evidence type="ECO:0000259" key="7">
    <source>
        <dbReference type="Pfam" id="PF17827"/>
    </source>
</evidence>
<evidence type="ECO:0000256" key="3">
    <source>
        <dbReference type="ARBA" id="ARBA00022691"/>
    </source>
</evidence>
<organism evidence="8 9">
    <name type="scientific">Halochromatium glycolicum</name>
    <dbReference type="NCBI Taxonomy" id="85075"/>
    <lineage>
        <taxon>Bacteria</taxon>
        <taxon>Pseudomonadati</taxon>
        <taxon>Pseudomonadota</taxon>
        <taxon>Gammaproteobacteria</taxon>
        <taxon>Chromatiales</taxon>
        <taxon>Chromatiaceae</taxon>
        <taxon>Halochromatium</taxon>
    </lineage>
</organism>
<feature type="domain" description="Release factor glutamine methyltransferase N-terminal" evidence="7">
    <location>
        <begin position="5"/>
        <end position="75"/>
    </location>
</feature>
<feature type="binding site" evidence="5">
    <location>
        <position position="143"/>
    </location>
    <ligand>
        <name>S-adenosyl-L-methionine</name>
        <dbReference type="ChEBI" id="CHEBI:59789"/>
    </ligand>
</feature>
<name>A0AAJ0U300_9GAMM</name>
<accession>A0AAJ0U300</accession>
<dbReference type="InterPro" id="IPR007848">
    <property type="entry name" value="Small_mtfrase_dom"/>
</dbReference>
<dbReference type="InterPro" id="IPR029063">
    <property type="entry name" value="SAM-dependent_MTases_sf"/>
</dbReference>
<dbReference type="FunFam" id="3.40.50.150:FF:000053">
    <property type="entry name" value="Release factor glutamine methyltransferase"/>
    <property type="match status" value="1"/>
</dbReference>
<dbReference type="GO" id="GO:0102559">
    <property type="term" value="F:peptide chain release factor N(5)-glutamine methyltransferase activity"/>
    <property type="evidence" value="ECO:0007669"/>
    <property type="project" value="UniProtKB-EC"/>
</dbReference>
<feature type="binding site" evidence="5">
    <location>
        <begin position="120"/>
        <end position="124"/>
    </location>
    <ligand>
        <name>S-adenosyl-L-methionine</name>
        <dbReference type="ChEBI" id="CHEBI:59789"/>
    </ligand>
</feature>
<dbReference type="EC" id="2.1.1.297" evidence="5"/>
<dbReference type="PROSITE" id="PS00092">
    <property type="entry name" value="N6_MTASE"/>
    <property type="match status" value="1"/>
</dbReference>
<keyword evidence="9" id="KW-1185">Reference proteome</keyword>
<dbReference type="Proteomes" id="UP001296776">
    <property type="component" value="Unassembled WGS sequence"/>
</dbReference>